<proteinExistence type="predicted"/>
<comment type="caution">
    <text evidence="3">The sequence shown here is derived from an EMBL/GenBank/DDBJ whole genome shotgun (WGS) entry which is preliminary data.</text>
</comment>
<organism evidence="3 4">
    <name type="scientific">Donghicola mangrovi</name>
    <dbReference type="NCBI Taxonomy" id="2729614"/>
    <lineage>
        <taxon>Bacteria</taxon>
        <taxon>Pseudomonadati</taxon>
        <taxon>Pseudomonadota</taxon>
        <taxon>Alphaproteobacteria</taxon>
        <taxon>Rhodobacterales</taxon>
        <taxon>Roseobacteraceae</taxon>
        <taxon>Donghicola</taxon>
    </lineage>
</organism>
<dbReference type="RefSeq" id="WP_177156402.1">
    <property type="nucleotide sequence ID" value="NZ_JABCJE010000001.1"/>
</dbReference>
<dbReference type="EMBL" id="JABCJE010000001">
    <property type="protein sequence ID" value="NVO21967.1"/>
    <property type="molecule type" value="Genomic_DNA"/>
</dbReference>
<dbReference type="NCBIfam" id="NF008551">
    <property type="entry name" value="PRK11478.1"/>
    <property type="match status" value="1"/>
</dbReference>
<dbReference type="CDD" id="cd08352">
    <property type="entry name" value="VOC_Bs_YwkD_like"/>
    <property type="match status" value="1"/>
</dbReference>
<evidence type="ECO:0000313" key="3">
    <source>
        <dbReference type="EMBL" id="NVO21967.1"/>
    </source>
</evidence>
<dbReference type="InterPro" id="IPR037523">
    <property type="entry name" value="VOC_core"/>
</dbReference>
<evidence type="ECO:0000259" key="2">
    <source>
        <dbReference type="PROSITE" id="PS51819"/>
    </source>
</evidence>
<keyword evidence="1" id="KW-0479">Metal-binding</keyword>
<evidence type="ECO:0000256" key="1">
    <source>
        <dbReference type="ARBA" id="ARBA00022723"/>
    </source>
</evidence>
<dbReference type="InterPro" id="IPR004360">
    <property type="entry name" value="Glyas_Fos-R_dOase_dom"/>
</dbReference>
<feature type="domain" description="VOC" evidence="2">
    <location>
        <begin position="7"/>
        <end position="129"/>
    </location>
</feature>
<dbReference type="Gene3D" id="3.10.180.10">
    <property type="entry name" value="2,3-Dihydroxybiphenyl 1,2-Dioxygenase, domain 1"/>
    <property type="match status" value="1"/>
</dbReference>
<accession>A0A850PXP2</accession>
<dbReference type="InterPro" id="IPR051332">
    <property type="entry name" value="Fosfomycin_Res_Enzymes"/>
</dbReference>
<dbReference type="PANTHER" id="PTHR36113">
    <property type="entry name" value="LYASE, PUTATIVE-RELATED-RELATED"/>
    <property type="match status" value="1"/>
</dbReference>
<dbReference type="PANTHER" id="PTHR36113:SF6">
    <property type="entry name" value="FOSFOMYCIN RESISTANCE PROTEIN FOSX"/>
    <property type="match status" value="1"/>
</dbReference>
<protein>
    <submittedName>
        <fullName evidence="3">VOC family protein</fullName>
    </submittedName>
</protein>
<dbReference type="Pfam" id="PF00903">
    <property type="entry name" value="Glyoxalase"/>
    <property type="match status" value="1"/>
</dbReference>
<dbReference type="AlphaFoldDB" id="A0A850PXP2"/>
<dbReference type="SUPFAM" id="SSF54593">
    <property type="entry name" value="Glyoxalase/Bleomycin resistance protein/Dihydroxybiphenyl dioxygenase"/>
    <property type="match status" value="1"/>
</dbReference>
<dbReference type="PROSITE" id="PS51819">
    <property type="entry name" value="VOC"/>
    <property type="match status" value="1"/>
</dbReference>
<dbReference type="GO" id="GO:0046872">
    <property type="term" value="F:metal ion binding"/>
    <property type="evidence" value="ECO:0007669"/>
    <property type="project" value="UniProtKB-KW"/>
</dbReference>
<name>A0A850PXP2_9RHOB</name>
<gene>
    <name evidence="3" type="ORF">HJ536_01240</name>
</gene>
<evidence type="ECO:0000313" key="4">
    <source>
        <dbReference type="Proteomes" id="UP000592216"/>
    </source>
</evidence>
<dbReference type="Proteomes" id="UP000592216">
    <property type="component" value="Unassembled WGS sequence"/>
</dbReference>
<reference evidence="3 4" key="1">
    <citation type="submission" date="2020-04" db="EMBL/GenBank/DDBJ databases">
        <title>Donghicola sp., a member of the Rhodobacteraceae family isolated from mangrove forest in Thailand.</title>
        <authorList>
            <person name="Charoenyingcharoen P."/>
            <person name="Yukphan P."/>
        </authorList>
    </citation>
    <scope>NUCLEOTIDE SEQUENCE [LARGE SCALE GENOMIC DNA]</scope>
    <source>
        <strain evidence="3 4">B5-SW-15</strain>
    </source>
</reference>
<sequence>MTLSISGFHHIAIIASDYVRSKAFYVDILGARIIEETYREARDSWKLDLKLGTSQIELFSFPDAPARPSYPEAQGLRHLAFTVPDVRSAKRALENAGVTVEEIRTDFLTGKLFTFFADPDGLPLELYEA</sequence>
<dbReference type="InterPro" id="IPR029068">
    <property type="entry name" value="Glyas_Bleomycin-R_OHBP_Dase"/>
</dbReference>
<dbReference type="InterPro" id="IPR037478">
    <property type="entry name" value="YwkD-like_dom"/>
</dbReference>